<dbReference type="PANTHER" id="PTHR12385">
    <property type="entry name" value="CHOLINE TRANSPORTER-LIKE (SLC FAMILY 44)"/>
    <property type="match status" value="1"/>
</dbReference>
<dbReference type="EMBL" id="CP115613">
    <property type="protein sequence ID" value="WBW74889.1"/>
    <property type="molecule type" value="Genomic_DNA"/>
</dbReference>
<name>A0AAE9WFU8_9SCHI</name>
<feature type="region of interest" description="Disordered" evidence="6">
    <location>
        <begin position="106"/>
        <end position="125"/>
    </location>
</feature>
<proteinExistence type="inferred from homology"/>
<comment type="subcellular location">
    <subcellularLocation>
        <location evidence="1">Membrane</location>
        <topology evidence="1">Multi-pass membrane protein</topology>
    </subcellularLocation>
</comment>
<evidence type="ECO:0000256" key="5">
    <source>
        <dbReference type="ARBA" id="ARBA00023136"/>
    </source>
</evidence>
<dbReference type="KEGG" id="som:SOMG_05099"/>
<evidence type="ECO:0000313" key="9">
    <source>
        <dbReference type="Proteomes" id="UP001212411"/>
    </source>
</evidence>
<keyword evidence="3 7" id="KW-0812">Transmembrane</keyword>
<dbReference type="Pfam" id="PF04515">
    <property type="entry name" value="Choline_transpo"/>
    <property type="match status" value="1"/>
</dbReference>
<feature type="transmembrane region" description="Helical" evidence="7">
    <location>
        <begin position="511"/>
        <end position="530"/>
    </location>
</feature>
<feature type="region of interest" description="Disordered" evidence="6">
    <location>
        <begin position="20"/>
        <end position="44"/>
    </location>
</feature>
<evidence type="ECO:0000256" key="6">
    <source>
        <dbReference type="SAM" id="MobiDB-lite"/>
    </source>
</evidence>
<evidence type="ECO:0000256" key="3">
    <source>
        <dbReference type="ARBA" id="ARBA00022692"/>
    </source>
</evidence>
<reference evidence="8 9" key="1">
    <citation type="journal article" date="2023" name="G3 (Bethesda)">
        <title>A high-quality reference genome for the fission yeast Schizosaccharomyces osmophilus.</title>
        <authorList>
            <person name="Jia G.S."/>
            <person name="Zhang W.C."/>
            <person name="Liang Y."/>
            <person name="Liu X.H."/>
            <person name="Rhind N."/>
            <person name="Pidoux A."/>
            <person name="Brysch-Herzberg M."/>
            <person name="Du L.L."/>
        </authorList>
    </citation>
    <scope>NUCLEOTIDE SEQUENCE [LARGE SCALE GENOMIC DNA]</scope>
    <source>
        <strain evidence="8 9">CBS 15793</strain>
    </source>
</reference>
<dbReference type="AlphaFoldDB" id="A0AAE9WFU8"/>
<dbReference type="GO" id="GO:0022857">
    <property type="term" value="F:transmembrane transporter activity"/>
    <property type="evidence" value="ECO:0007669"/>
    <property type="project" value="InterPro"/>
</dbReference>
<dbReference type="InterPro" id="IPR007603">
    <property type="entry name" value="Choline_transptr-like"/>
</dbReference>
<feature type="transmembrane region" description="Helical" evidence="7">
    <location>
        <begin position="347"/>
        <end position="373"/>
    </location>
</feature>
<evidence type="ECO:0000256" key="7">
    <source>
        <dbReference type="SAM" id="Phobius"/>
    </source>
</evidence>
<keyword evidence="5 7" id="KW-0472">Membrane</keyword>
<comment type="similarity">
    <text evidence="2">Belongs to the CTL (choline transporter-like) family.</text>
</comment>
<feature type="transmembrane region" description="Helical" evidence="7">
    <location>
        <begin position="429"/>
        <end position="452"/>
    </location>
</feature>
<evidence type="ECO:0000256" key="2">
    <source>
        <dbReference type="ARBA" id="ARBA00007168"/>
    </source>
</evidence>
<dbReference type="RefSeq" id="XP_056039132.1">
    <property type="nucleotide sequence ID" value="XM_056183873.1"/>
</dbReference>
<dbReference type="Proteomes" id="UP001212411">
    <property type="component" value="Chromosome 3"/>
</dbReference>
<dbReference type="PANTHER" id="PTHR12385:SF88">
    <property type="entry name" value="CHOLINE TRANSPORTER-LIKE PROTEIN CTL1"/>
    <property type="match status" value="1"/>
</dbReference>
<keyword evidence="4 7" id="KW-1133">Transmembrane helix</keyword>
<evidence type="ECO:0000313" key="8">
    <source>
        <dbReference type="EMBL" id="WBW74889.1"/>
    </source>
</evidence>
<protein>
    <submittedName>
        <fullName evidence="8">Choline transporter-like, implicated in autophagy Ctl1</fullName>
    </submittedName>
</protein>
<feature type="compositionally biased region" description="Polar residues" evidence="6">
    <location>
        <begin position="106"/>
        <end position="122"/>
    </location>
</feature>
<feature type="compositionally biased region" description="Polar residues" evidence="6">
    <location>
        <begin position="20"/>
        <end position="33"/>
    </location>
</feature>
<dbReference type="GO" id="GO:0005886">
    <property type="term" value="C:plasma membrane"/>
    <property type="evidence" value="ECO:0007669"/>
    <property type="project" value="TreeGrafter"/>
</dbReference>
<keyword evidence="9" id="KW-1185">Reference proteome</keyword>
<gene>
    <name evidence="8" type="primary">ctl1</name>
    <name evidence="8" type="ORF">SOMG_05099</name>
</gene>
<feature type="transmembrane region" description="Helical" evidence="7">
    <location>
        <begin position="200"/>
        <end position="233"/>
    </location>
</feature>
<evidence type="ECO:0000256" key="4">
    <source>
        <dbReference type="ARBA" id="ARBA00022989"/>
    </source>
</evidence>
<feature type="transmembrane region" description="Helical" evidence="7">
    <location>
        <begin position="485"/>
        <end position="505"/>
    </location>
</feature>
<feature type="transmembrane region" description="Helical" evidence="7">
    <location>
        <begin position="253"/>
        <end position="271"/>
    </location>
</feature>
<feature type="transmembrane region" description="Helical" evidence="7">
    <location>
        <begin position="146"/>
        <end position="166"/>
    </location>
</feature>
<sequence>MFSDYASRFLAQSRFSSAGQQHSGFRTSNSQLDVTGPSLPRSIENDHDFLRTNEASSAGTSGLHSLLNSESINWQLREEEQSDRSEILSNSDSRDKRFMYMSNGVVESSAQPESESNLSPSGSDEFMELPNERFMKTERKIPDKKWGILFGCLCLAMFTYSILTIWRTNPDSPPLTSAYATIQRAFPLFQKDAAVCMFLAVAWLFFLVAVPQFLVFLLAAAPISMFAFSIYLFNASRIHLENSVQSSVMRVTAVILLLFTTICSTYIWRHWSRFETSFNIVKLACRVISDIPQIVLVFISFLVSFYILIFIWVRLFARLFLRGSSFVGSVWVLPKSSWILASFYAFHFLWLCVFLNSLQCAILSSIVSQWFFYRNTRMTATKTNLVSHFFSDVLSNHYGLCSLSSLLTITTKIPLHFLPRWLRHTFHLVYYMFTSISASYVASPLALAYASIYSIPYMNASKALSQIEQLNRVNLRRHCYYLSKYTLLVARTVLAVGVGITAWNFSIHSNGIFYGYLVGLLGGFLAWLFIGVIEGGLSMLVDALLICSIIDISSCQGDPNGSHCYEAWQLFESNGL</sequence>
<dbReference type="GeneID" id="80878562"/>
<feature type="transmembrane region" description="Helical" evidence="7">
    <location>
        <begin position="385"/>
        <end position="409"/>
    </location>
</feature>
<accession>A0AAE9WFU8</accession>
<feature type="transmembrane region" description="Helical" evidence="7">
    <location>
        <begin position="291"/>
        <end position="312"/>
    </location>
</feature>
<evidence type="ECO:0000256" key="1">
    <source>
        <dbReference type="ARBA" id="ARBA00004141"/>
    </source>
</evidence>
<organism evidence="8 9">
    <name type="scientific">Schizosaccharomyces osmophilus</name>
    <dbReference type="NCBI Taxonomy" id="2545709"/>
    <lineage>
        <taxon>Eukaryota</taxon>
        <taxon>Fungi</taxon>
        <taxon>Dikarya</taxon>
        <taxon>Ascomycota</taxon>
        <taxon>Taphrinomycotina</taxon>
        <taxon>Schizosaccharomycetes</taxon>
        <taxon>Schizosaccharomycetales</taxon>
        <taxon>Schizosaccharomycetaceae</taxon>
        <taxon>Schizosaccharomyces</taxon>
    </lineage>
</organism>